<reference evidence="2" key="1">
    <citation type="journal article" date="2019" name="Int. J. Syst. Evol. Microbiol.">
        <title>The Global Catalogue of Microorganisms (GCM) 10K type strain sequencing project: providing services to taxonomists for standard genome sequencing and annotation.</title>
        <authorList>
            <consortium name="The Broad Institute Genomics Platform"/>
            <consortium name="The Broad Institute Genome Sequencing Center for Infectious Disease"/>
            <person name="Wu L."/>
            <person name="Ma J."/>
        </authorList>
    </citation>
    <scope>NUCLEOTIDE SEQUENCE [LARGE SCALE GENOMIC DNA]</scope>
    <source>
        <strain evidence="2">CGMCC 1.12478</strain>
    </source>
</reference>
<sequence length="63" mass="7106">MAKVTIDGKEYDTDALSEEARNNMLNTKYCDDKLAELKREMAIVQTARNAYAQALQRALPKDA</sequence>
<protein>
    <submittedName>
        <fullName evidence="1">Uncharacterized protein</fullName>
    </submittedName>
</protein>
<dbReference type="Proteomes" id="UP000645462">
    <property type="component" value="Unassembled WGS sequence"/>
</dbReference>
<evidence type="ECO:0000313" key="1">
    <source>
        <dbReference type="EMBL" id="GGC18733.1"/>
    </source>
</evidence>
<evidence type="ECO:0000313" key="2">
    <source>
        <dbReference type="Proteomes" id="UP000645462"/>
    </source>
</evidence>
<accession>A0ABQ1L641</accession>
<comment type="caution">
    <text evidence="1">The sequence shown here is derived from an EMBL/GenBank/DDBJ whole genome shotgun (WGS) entry which is preliminary data.</text>
</comment>
<gene>
    <name evidence="1" type="ORF">GCM10011363_39210</name>
</gene>
<name>A0ABQ1L641_9RHOB</name>
<keyword evidence="2" id="KW-1185">Reference proteome</keyword>
<dbReference type="EMBL" id="BMFC01000015">
    <property type="protein sequence ID" value="GGC18733.1"/>
    <property type="molecule type" value="Genomic_DNA"/>
</dbReference>
<proteinExistence type="predicted"/>
<organism evidence="1 2">
    <name type="scientific">Marivita lacus</name>
    <dbReference type="NCBI Taxonomy" id="1323742"/>
    <lineage>
        <taxon>Bacteria</taxon>
        <taxon>Pseudomonadati</taxon>
        <taxon>Pseudomonadota</taxon>
        <taxon>Alphaproteobacteria</taxon>
        <taxon>Rhodobacterales</taxon>
        <taxon>Roseobacteraceae</taxon>
        <taxon>Marivita</taxon>
    </lineage>
</organism>
<dbReference type="RefSeq" id="WP_188483797.1">
    <property type="nucleotide sequence ID" value="NZ_BMFC01000015.1"/>
</dbReference>